<evidence type="ECO:0000256" key="3">
    <source>
        <dbReference type="ARBA" id="ARBA00022964"/>
    </source>
</evidence>
<evidence type="ECO:0000259" key="7">
    <source>
        <dbReference type="PROSITE" id="PS51471"/>
    </source>
</evidence>
<sequence length="362" mass="40490">MRVIHLFFLTSFVTLSCRLSPIITAVEAFSTIRRHNSGKKAQHGLHYLPPATNLGYIDILEKTEVEDSFGPPTYLQGQESIYSTYQRISVSEKNVIDFSLSKLSSAPHIYHFKGFLSNGECIDLMNAAENVEQTQQEAAAIMDGESQDNCLKTASVRSKCIVSWLNNVSNGNSDVLTIPRELGLVTGNILLTDEAKKNGWCEPLQLVHYMGNGGKFDLHHDGLRRGITVLYYLNGVGNTWFPFANENDILSTNDIKNRNDALQLVEKYDMQPGTHGVLVAGKNSQILKSHLANGGIDKEHIIEVNQGDAVAFYNYKTVNGEVVRDWNSIHAGLPTTEEEGEKFIANHWMHCDAFDENWTRRS</sequence>
<organism evidence="8 9">
    <name type="scientific">Chaetoceros tenuissimus</name>
    <dbReference type="NCBI Taxonomy" id="426638"/>
    <lineage>
        <taxon>Eukaryota</taxon>
        <taxon>Sar</taxon>
        <taxon>Stramenopiles</taxon>
        <taxon>Ochrophyta</taxon>
        <taxon>Bacillariophyta</taxon>
        <taxon>Coscinodiscophyceae</taxon>
        <taxon>Chaetocerotophycidae</taxon>
        <taxon>Chaetocerotales</taxon>
        <taxon>Chaetocerotaceae</taxon>
        <taxon>Chaetoceros</taxon>
    </lineage>
</organism>
<keyword evidence="9" id="KW-1185">Reference proteome</keyword>
<dbReference type="PANTHER" id="PTHR10869:SF236">
    <property type="entry name" value="PROLYL 4-HYDROXYLASE ALPHA SUBUNIT DOMAIN-CONTAINING PROTEIN"/>
    <property type="match status" value="1"/>
</dbReference>
<evidence type="ECO:0000256" key="4">
    <source>
        <dbReference type="ARBA" id="ARBA00023002"/>
    </source>
</evidence>
<keyword evidence="6" id="KW-0732">Signal</keyword>
<dbReference type="GO" id="GO:0004656">
    <property type="term" value="F:procollagen-proline 4-dioxygenase activity"/>
    <property type="evidence" value="ECO:0007669"/>
    <property type="project" value="TreeGrafter"/>
</dbReference>
<dbReference type="InterPro" id="IPR006620">
    <property type="entry name" value="Pro_4_hyd_alph"/>
</dbReference>
<name>A0AAD3CYQ0_9STRA</name>
<feature type="domain" description="Fe2OG dioxygenase" evidence="7">
    <location>
        <begin position="199"/>
        <end position="351"/>
    </location>
</feature>
<dbReference type="Proteomes" id="UP001054902">
    <property type="component" value="Unassembled WGS sequence"/>
</dbReference>
<feature type="signal peptide" evidence="6">
    <location>
        <begin position="1"/>
        <end position="28"/>
    </location>
</feature>
<comment type="caution">
    <text evidence="8">The sequence shown here is derived from an EMBL/GenBank/DDBJ whole genome shotgun (WGS) entry which is preliminary data.</text>
</comment>
<dbReference type="GO" id="GO:0005783">
    <property type="term" value="C:endoplasmic reticulum"/>
    <property type="evidence" value="ECO:0007669"/>
    <property type="project" value="TreeGrafter"/>
</dbReference>
<dbReference type="PROSITE" id="PS51471">
    <property type="entry name" value="FE2OG_OXY"/>
    <property type="match status" value="1"/>
</dbReference>
<proteinExistence type="predicted"/>
<evidence type="ECO:0000313" key="9">
    <source>
        <dbReference type="Proteomes" id="UP001054902"/>
    </source>
</evidence>
<keyword evidence="2" id="KW-0479">Metal-binding</keyword>
<dbReference type="SMART" id="SM00702">
    <property type="entry name" value="P4Hc"/>
    <property type="match status" value="1"/>
</dbReference>
<evidence type="ECO:0000256" key="5">
    <source>
        <dbReference type="ARBA" id="ARBA00023004"/>
    </source>
</evidence>
<dbReference type="Pfam" id="PF13640">
    <property type="entry name" value="2OG-FeII_Oxy_3"/>
    <property type="match status" value="1"/>
</dbReference>
<feature type="chain" id="PRO_5041953194" description="Fe2OG dioxygenase domain-containing protein" evidence="6">
    <location>
        <begin position="29"/>
        <end position="362"/>
    </location>
</feature>
<dbReference type="GO" id="GO:0031418">
    <property type="term" value="F:L-ascorbic acid binding"/>
    <property type="evidence" value="ECO:0007669"/>
    <property type="project" value="InterPro"/>
</dbReference>
<dbReference type="Gene3D" id="2.60.120.620">
    <property type="entry name" value="q2cbj1_9rhob like domain"/>
    <property type="match status" value="1"/>
</dbReference>
<dbReference type="GO" id="GO:0005506">
    <property type="term" value="F:iron ion binding"/>
    <property type="evidence" value="ECO:0007669"/>
    <property type="project" value="InterPro"/>
</dbReference>
<evidence type="ECO:0000313" key="8">
    <source>
        <dbReference type="EMBL" id="GFH53024.1"/>
    </source>
</evidence>
<evidence type="ECO:0000256" key="2">
    <source>
        <dbReference type="ARBA" id="ARBA00022723"/>
    </source>
</evidence>
<dbReference type="PANTHER" id="PTHR10869">
    <property type="entry name" value="PROLYL 4-HYDROXYLASE ALPHA SUBUNIT"/>
    <property type="match status" value="1"/>
</dbReference>
<comment type="cofactor">
    <cofactor evidence="1">
        <name>L-ascorbate</name>
        <dbReference type="ChEBI" id="CHEBI:38290"/>
    </cofactor>
</comment>
<evidence type="ECO:0000256" key="6">
    <source>
        <dbReference type="SAM" id="SignalP"/>
    </source>
</evidence>
<accession>A0AAD3CYQ0</accession>
<evidence type="ECO:0000256" key="1">
    <source>
        <dbReference type="ARBA" id="ARBA00001961"/>
    </source>
</evidence>
<dbReference type="InterPro" id="IPR044862">
    <property type="entry name" value="Pro_4_hyd_alph_FE2OG_OXY"/>
</dbReference>
<reference evidence="8 9" key="1">
    <citation type="journal article" date="2021" name="Sci. Rep.">
        <title>The genome of the diatom Chaetoceros tenuissimus carries an ancient integrated fragment of an extant virus.</title>
        <authorList>
            <person name="Hongo Y."/>
            <person name="Kimura K."/>
            <person name="Takaki Y."/>
            <person name="Yoshida Y."/>
            <person name="Baba S."/>
            <person name="Kobayashi G."/>
            <person name="Nagasaki K."/>
            <person name="Hano T."/>
            <person name="Tomaru Y."/>
        </authorList>
    </citation>
    <scope>NUCLEOTIDE SEQUENCE [LARGE SCALE GENOMIC DNA]</scope>
    <source>
        <strain evidence="8 9">NIES-3715</strain>
    </source>
</reference>
<protein>
    <recommendedName>
        <fullName evidence="7">Fe2OG dioxygenase domain-containing protein</fullName>
    </recommendedName>
</protein>
<keyword evidence="4" id="KW-0560">Oxidoreductase</keyword>
<dbReference type="EMBL" id="BLLK01000046">
    <property type="protein sequence ID" value="GFH53024.1"/>
    <property type="molecule type" value="Genomic_DNA"/>
</dbReference>
<dbReference type="InterPro" id="IPR045054">
    <property type="entry name" value="P4HA-like"/>
</dbReference>
<keyword evidence="3" id="KW-0223">Dioxygenase</keyword>
<gene>
    <name evidence="8" type="ORF">CTEN210_09500</name>
</gene>
<dbReference type="InterPro" id="IPR005123">
    <property type="entry name" value="Oxoglu/Fe-dep_dioxygenase_dom"/>
</dbReference>
<dbReference type="PROSITE" id="PS51257">
    <property type="entry name" value="PROKAR_LIPOPROTEIN"/>
    <property type="match status" value="1"/>
</dbReference>
<dbReference type="AlphaFoldDB" id="A0AAD3CYQ0"/>
<keyword evidence="5" id="KW-0408">Iron</keyword>